<dbReference type="PANTHER" id="PTHR37984:SF7">
    <property type="entry name" value="INTEGRASE CATALYTIC DOMAIN-CONTAINING PROTEIN"/>
    <property type="match status" value="1"/>
</dbReference>
<feature type="compositionally biased region" description="Basic and acidic residues" evidence="7">
    <location>
        <begin position="454"/>
        <end position="470"/>
    </location>
</feature>
<dbReference type="InterPro" id="IPR041373">
    <property type="entry name" value="RT_RNaseH"/>
</dbReference>
<dbReference type="Gene3D" id="3.30.70.270">
    <property type="match status" value="1"/>
</dbReference>
<dbReference type="InterPro" id="IPR043128">
    <property type="entry name" value="Rev_trsase/Diguanyl_cyclase"/>
</dbReference>
<dbReference type="Proteomes" id="UP001249851">
    <property type="component" value="Unassembled WGS sequence"/>
</dbReference>
<keyword evidence="4" id="KW-0255">Endonuclease</keyword>
<evidence type="ECO:0000313" key="9">
    <source>
        <dbReference type="EMBL" id="KAK2564254.1"/>
    </source>
</evidence>
<dbReference type="PANTHER" id="PTHR37984">
    <property type="entry name" value="PROTEIN CBG26694"/>
    <property type="match status" value="1"/>
</dbReference>
<name>A0AAD9QMW4_ACRCE</name>
<feature type="domain" description="Reverse transcriptase RNase H-like" evidence="8">
    <location>
        <begin position="75"/>
        <end position="176"/>
    </location>
</feature>
<sequence>MRQSLKCQSQRISNACRDFWAWSFTLRITSEVTAPLRELLKKDVAWHWTECHEQSLVAIKKVLTETSPAVLRYYDPKKPVGLQVDACKSGLGAVLVQDGSPIVYASRSLKETECRYAQIEKELLAVVFGVERFHQHIYAKEVTVETDHRPLLSIISKPLDKTLPRLQRMLLKLQRYHINLQYTNLAVMRLPVSDKKLTELREETSSDRSMAKLSETIQNGWPKHKQSSPKDVREYWAVEDELSTADGLIFKGEAIVIPQVYVKKCYVRSTKDTSSNGLAEKTVQTIKTTLEEAKRDSKDPYLAILEQRNAPVDNFKSPAQLSMGRHLRSLLSSTINHLIPETPSHQEKQDRFPKKLAEEKAYHDKGAISIPPLKMGEQVRLRKDGIWKPAKVIEVFNTPRSYFVETPDGAIYRRNRVNLNTDKSKPAQQPSAEAHPRSSEQDTPEAYDSPDTTPAREEEPHASDSTEGYRTRSGRLVNRPKKLGFDE</sequence>
<dbReference type="GO" id="GO:0016787">
    <property type="term" value="F:hydrolase activity"/>
    <property type="evidence" value="ECO:0007669"/>
    <property type="project" value="UniProtKB-KW"/>
</dbReference>
<accession>A0AAD9QMW4</accession>
<evidence type="ECO:0000259" key="8">
    <source>
        <dbReference type="Pfam" id="PF17917"/>
    </source>
</evidence>
<dbReference type="CDD" id="cd09274">
    <property type="entry name" value="RNase_HI_RT_Ty3"/>
    <property type="match status" value="1"/>
</dbReference>
<protein>
    <submittedName>
        <fullName evidence="9">Transposon Tf2-6 polyprotein</fullName>
    </submittedName>
</protein>
<dbReference type="EMBL" id="JARQWQ010000023">
    <property type="protein sequence ID" value="KAK2564254.1"/>
    <property type="molecule type" value="Genomic_DNA"/>
</dbReference>
<dbReference type="GO" id="GO:0004519">
    <property type="term" value="F:endonuclease activity"/>
    <property type="evidence" value="ECO:0007669"/>
    <property type="project" value="UniProtKB-KW"/>
</dbReference>
<evidence type="ECO:0000313" key="10">
    <source>
        <dbReference type="Proteomes" id="UP001249851"/>
    </source>
</evidence>
<dbReference type="SUPFAM" id="SSF56672">
    <property type="entry name" value="DNA/RNA polymerases"/>
    <property type="match status" value="1"/>
</dbReference>
<dbReference type="InterPro" id="IPR043502">
    <property type="entry name" value="DNA/RNA_pol_sf"/>
</dbReference>
<dbReference type="AlphaFoldDB" id="A0AAD9QMW4"/>
<proteinExistence type="predicted"/>
<dbReference type="Pfam" id="PF17917">
    <property type="entry name" value="RT_RNaseH"/>
    <property type="match status" value="1"/>
</dbReference>
<evidence type="ECO:0000256" key="2">
    <source>
        <dbReference type="ARBA" id="ARBA00022695"/>
    </source>
</evidence>
<reference evidence="9" key="1">
    <citation type="journal article" date="2023" name="G3 (Bethesda)">
        <title>Whole genome assembly and annotation of the endangered Caribbean coral Acropora cervicornis.</title>
        <authorList>
            <person name="Selwyn J.D."/>
            <person name="Vollmer S.V."/>
        </authorList>
    </citation>
    <scope>NUCLEOTIDE SEQUENCE</scope>
    <source>
        <strain evidence="9">K2</strain>
    </source>
</reference>
<gene>
    <name evidence="9" type="ORF">P5673_012505</name>
</gene>
<keyword evidence="10" id="KW-1185">Reference proteome</keyword>
<evidence type="ECO:0000256" key="1">
    <source>
        <dbReference type="ARBA" id="ARBA00022679"/>
    </source>
</evidence>
<keyword evidence="2" id="KW-0548">Nucleotidyltransferase</keyword>
<keyword evidence="3" id="KW-0540">Nuclease</keyword>
<feature type="compositionally biased region" description="Polar residues" evidence="7">
    <location>
        <begin position="420"/>
        <end position="431"/>
    </location>
</feature>
<organism evidence="9 10">
    <name type="scientific">Acropora cervicornis</name>
    <name type="common">Staghorn coral</name>
    <dbReference type="NCBI Taxonomy" id="6130"/>
    <lineage>
        <taxon>Eukaryota</taxon>
        <taxon>Metazoa</taxon>
        <taxon>Cnidaria</taxon>
        <taxon>Anthozoa</taxon>
        <taxon>Hexacorallia</taxon>
        <taxon>Scleractinia</taxon>
        <taxon>Astrocoeniina</taxon>
        <taxon>Acroporidae</taxon>
        <taxon>Acropora</taxon>
    </lineage>
</organism>
<feature type="region of interest" description="Disordered" evidence="7">
    <location>
        <begin position="420"/>
        <end position="487"/>
    </location>
</feature>
<keyword evidence="6" id="KW-0695">RNA-directed DNA polymerase</keyword>
<feature type="compositionally biased region" description="Basic residues" evidence="7">
    <location>
        <begin position="478"/>
        <end position="487"/>
    </location>
</feature>
<keyword evidence="1" id="KW-0808">Transferase</keyword>
<dbReference type="Gene3D" id="3.10.20.370">
    <property type="match status" value="1"/>
</dbReference>
<dbReference type="InterPro" id="IPR050951">
    <property type="entry name" value="Retrovirus_Pol_polyprotein"/>
</dbReference>
<reference evidence="9" key="2">
    <citation type="journal article" date="2023" name="Science">
        <title>Genomic signatures of disease resistance in endangered staghorn corals.</title>
        <authorList>
            <person name="Vollmer S.V."/>
            <person name="Selwyn J.D."/>
            <person name="Despard B.A."/>
            <person name="Roesel C.L."/>
        </authorList>
    </citation>
    <scope>NUCLEOTIDE SEQUENCE</scope>
    <source>
        <strain evidence="9">K2</strain>
    </source>
</reference>
<evidence type="ECO:0000256" key="5">
    <source>
        <dbReference type="ARBA" id="ARBA00022801"/>
    </source>
</evidence>
<comment type="caution">
    <text evidence="9">The sequence shown here is derived from an EMBL/GenBank/DDBJ whole genome shotgun (WGS) entry which is preliminary data.</text>
</comment>
<evidence type="ECO:0000256" key="7">
    <source>
        <dbReference type="SAM" id="MobiDB-lite"/>
    </source>
</evidence>
<dbReference type="FunFam" id="3.10.20.370:FF:000001">
    <property type="entry name" value="Retrovirus-related Pol polyprotein from transposon 17.6-like protein"/>
    <property type="match status" value="1"/>
</dbReference>
<evidence type="ECO:0000256" key="4">
    <source>
        <dbReference type="ARBA" id="ARBA00022759"/>
    </source>
</evidence>
<dbReference type="GO" id="GO:0003964">
    <property type="term" value="F:RNA-directed DNA polymerase activity"/>
    <property type="evidence" value="ECO:0007669"/>
    <property type="project" value="UniProtKB-KW"/>
</dbReference>
<evidence type="ECO:0000256" key="6">
    <source>
        <dbReference type="ARBA" id="ARBA00022918"/>
    </source>
</evidence>
<evidence type="ECO:0000256" key="3">
    <source>
        <dbReference type="ARBA" id="ARBA00022722"/>
    </source>
</evidence>
<keyword evidence="5" id="KW-0378">Hydrolase</keyword>